<dbReference type="GO" id="GO:0016779">
    <property type="term" value="F:nucleotidyltransferase activity"/>
    <property type="evidence" value="ECO:0007669"/>
    <property type="project" value="InterPro"/>
</dbReference>
<accession>X1GVQ9</accession>
<gene>
    <name evidence="2" type="ORF">S03H2_17216</name>
</gene>
<dbReference type="Pfam" id="PF01909">
    <property type="entry name" value="NTP_transf_2"/>
    <property type="match status" value="1"/>
</dbReference>
<feature type="domain" description="Polymerase nucleotidyl transferase" evidence="1">
    <location>
        <begin position="28"/>
        <end position="96"/>
    </location>
</feature>
<dbReference type="AlphaFoldDB" id="X1GVQ9"/>
<dbReference type="InterPro" id="IPR043519">
    <property type="entry name" value="NT_sf"/>
</dbReference>
<dbReference type="CDD" id="cd05403">
    <property type="entry name" value="NT_KNTase_like"/>
    <property type="match status" value="1"/>
</dbReference>
<protein>
    <recommendedName>
        <fullName evidence="1">Polymerase nucleotidyl transferase domain-containing protein</fullName>
    </recommendedName>
</protein>
<evidence type="ECO:0000313" key="2">
    <source>
        <dbReference type="EMBL" id="GAH45709.1"/>
    </source>
</evidence>
<proteinExistence type="predicted"/>
<reference evidence="2" key="1">
    <citation type="journal article" date="2014" name="Front. Microbiol.">
        <title>High frequency of phylogenetically diverse reductive dehalogenase-homologous genes in deep subseafloor sedimentary metagenomes.</title>
        <authorList>
            <person name="Kawai M."/>
            <person name="Futagami T."/>
            <person name="Toyoda A."/>
            <person name="Takaki Y."/>
            <person name="Nishi S."/>
            <person name="Hori S."/>
            <person name="Arai W."/>
            <person name="Tsubouchi T."/>
            <person name="Morono Y."/>
            <person name="Uchiyama I."/>
            <person name="Ito T."/>
            <person name="Fujiyama A."/>
            <person name="Inagaki F."/>
            <person name="Takami H."/>
        </authorList>
    </citation>
    <scope>NUCLEOTIDE SEQUENCE</scope>
    <source>
        <strain evidence="2">Expedition CK06-06</strain>
    </source>
</reference>
<comment type="caution">
    <text evidence="2">The sequence shown here is derived from an EMBL/GenBank/DDBJ whole genome shotgun (WGS) entry which is preliminary data.</text>
</comment>
<evidence type="ECO:0000259" key="1">
    <source>
        <dbReference type="Pfam" id="PF01909"/>
    </source>
</evidence>
<dbReference type="SUPFAM" id="SSF81301">
    <property type="entry name" value="Nucleotidyltransferase"/>
    <property type="match status" value="1"/>
</dbReference>
<dbReference type="Gene3D" id="3.30.460.10">
    <property type="entry name" value="Beta Polymerase, domain 2"/>
    <property type="match status" value="1"/>
</dbReference>
<organism evidence="2">
    <name type="scientific">marine sediment metagenome</name>
    <dbReference type="NCBI Taxonomy" id="412755"/>
    <lineage>
        <taxon>unclassified sequences</taxon>
        <taxon>metagenomes</taxon>
        <taxon>ecological metagenomes</taxon>
    </lineage>
</organism>
<sequence>MEQKNIRISRKILKKYNKELSELRDFVSKAKAILKEKLICVVLIGSRARLDFNIGSDIDLILVGNWFTDILFNRIDEIRKKIDIPLLPIDYFLYCPDEILKFIDQGNPMILDGFMEGMVLLNNEYYQKINGIIKTKISEGYILKNKDIWQILN</sequence>
<dbReference type="InterPro" id="IPR002934">
    <property type="entry name" value="Polymerase_NTP_transf_dom"/>
</dbReference>
<dbReference type="EMBL" id="BARU01008856">
    <property type="protein sequence ID" value="GAH45709.1"/>
    <property type="molecule type" value="Genomic_DNA"/>
</dbReference>
<name>X1GVQ9_9ZZZZ</name>